<evidence type="ECO:0000256" key="10">
    <source>
        <dbReference type="SAM" id="MobiDB-lite"/>
    </source>
</evidence>
<dbReference type="PROSITE" id="PS00211">
    <property type="entry name" value="ABC_TRANSPORTER_1"/>
    <property type="match status" value="1"/>
</dbReference>
<comment type="caution">
    <text evidence="14">The sequence shown here is derived from an EMBL/GenBank/DDBJ whole genome shotgun (WGS) entry which is preliminary data.</text>
</comment>
<keyword evidence="6" id="KW-0067">ATP-binding</keyword>
<dbReference type="CDD" id="cd18583">
    <property type="entry name" value="ABC_6TM_HMT1"/>
    <property type="match status" value="1"/>
</dbReference>
<dbReference type="InterPro" id="IPR036640">
    <property type="entry name" value="ABC1_TM_sf"/>
</dbReference>
<feature type="compositionally biased region" description="Polar residues" evidence="10">
    <location>
        <begin position="247"/>
        <end position="260"/>
    </location>
</feature>
<dbReference type="SUPFAM" id="SSF52540">
    <property type="entry name" value="P-loop containing nucleoside triphosphate hydrolases"/>
    <property type="match status" value="1"/>
</dbReference>
<dbReference type="AlphaFoldDB" id="A0A9P5TKU4"/>
<accession>A0A9P5TKU4</accession>
<keyword evidence="5" id="KW-0999">Mitochondrion inner membrane</keyword>
<dbReference type="GO" id="GO:0140359">
    <property type="term" value="F:ABC-type transporter activity"/>
    <property type="evidence" value="ECO:0007669"/>
    <property type="project" value="InterPro"/>
</dbReference>
<dbReference type="PROSITE" id="PS50929">
    <property type="entry name" value="ABC_TM1F"/>
    <property type="match status" value="1"/>
</dbReference>
<feature type="compositionally biased region" description="Basic and acidic residues" evidence="10">
    <location>
        <begin position="944"/>
        <end position="957"/>
    </location>
</feature>
<dbReference type="GO" id="GO:0016887">
    <property type="term" value="F:ATP hydrolysis activity"/>
    <property type="evidence" value="ECO:0007669"/>
    <property type="project" value="InterPro"/>
</dbReference>
<keyword evidence="2" id="KW-0813">Transport</keyword>
<dbReference type="GO" id="GO:0005524">
    <property type="term" value="F:ATP binding"/>
    <property type="evidence" value="ECO:0007669"/>
    <property type="project" value="UniProtKB-KW"/>
</dbReference>
<dbReference type="InterPro" id="IPR017871">
    <property type="entry name" value="ABC_transporter-like_CS"/>
</dbReference>
<keyword evidence="3 11" id="KW-0812">Transmembrane</keyword>
<dbReference type="PANTHER" id="PTHR24221:SF648">
    <property type="entry name" value="ABC-TYPE TRANSPORTER ATR1"/>
    <property type="match status" value="1"/>
</dbReference>
<evidence type="ECO:0000313" key="14">
    <source>
        <dbReference type="EMBL" id="KAF8894942.1"/>
    </source>
</evidence>
<dbReference type="SUPFAM" id="SSF90123">
    <property type="entry name" value="ABC transporter transmembrane region"/>
    <property type="match status" value="1"/>
</dbReference>
<name>A0A9P5TKU4_GYMJU</name>
<feature type="transmembrane region" description="Helical" evidence="11">
    <location>
        <begin position="53"/>
        <end position="79"/>
    </location>
</feature>
<evidence type="ECO:0000256" key="2">
    <source>
        <dbReference type="ARBA" id="ARBA00022448"/>
    </source>
</evidence>
<evidence type="ECO:0000256" key="9">
    <source>
        <dbReference type="ARBA" id="ARBA00024363"/>
    </source>
</evidence>
<dbReference type="InterPro" id="IPR003593">
    <property type="entry name" value="AAA+_ATPase"/>
</dbReference>
<evidence type="ECO:0000256" key="11">
    <source>
        <dbReference type="SAM" id="Phobius"/>
    </source>
</evidence>
<feature type="compositionally biased region" description="Low complexity" evidence="10">
    <location>
        <begin position="1077"/>
        <end position="1100"/>
    </location>
</feature>
<feature type="compositionally biased region" description="Polar residues" evidence="10">
    <location>
        <begin position="899"/>
        <end position="918"/>
    </location>
</feature>
<feature type="transmembrane region" description="Helical" evidence="11">
    <location>
        <begin position="449"/>
        <end position="470"/>
    </location>
</feature>
<comment type="similarity">
    <text evidence="9">Belongs to the ABC transporter superfamily. ABCB family. Heavy Metal importer (TC 3.A.1.210) subfamily.</text>
</comment>
<dbReference type="FunFam" id="3.40.50.300:FF:000186">
    <property type="entry name" value="ATP-binding cassette sub-family B member 7, mitochondrial"/>
    <property type="match status" value="1"/>
</dbReference>
<gene>
    <name evidence="14" type="ORF">CPB84DRAFT_1816097</name>
</gene>
<comment type="subcellular location">
    <subcellularLocation>
        <location evidence="1">Membrane</location>
        <topology evidence="1">Multi-pass membrane protein</topology>
    </subcellularLocation>
</comment>
<feature type="transmembrane region" description="Helical" evidence="11">
    <location>
        <begin position="129"/>
        <end position="146"/>
    </location>
</feature>
<evidence type="ECO:0000259" key="13">
    <source>
        <dbReference type="PROSITE" id="PS50929"/>
    </source>
</evidence>
<feature type="compositionally biased region" description="Basic and acidic residues" evidence="10">
    <location>
        <begin position="1101"/>
        <end position="1116"/>
    </location>
</feature>
<dbReference type="OrthoDB" id="6500128at2759"/>
<evidence type="ECO:0000256" key="3">
    <source>
        <dbReference type="ARBA" id="ARBA00022692"/>
    </source>
</evidence>
<dbReference type="Pfam" id="PF00664">
    <property type="entry name" value="ABC_membrane"/>
    <property type="match status" value="1"/>
</dbReference>
<reference evidence="14" key="1">
    <citation type="submission" date="2020-11" db="EMBL/GenBank/DDBJ databases">
        <authorList>
            <consortium name="DOE Joint Genome Institute"/>
            <person name="Ahrendt S."/>
            <person name="Riley R."/>
            <person name="Andreopoulos W."/>
            <person name="LaButti K."/>
            <person name="Pangilinan J."/>
            <person name="Ruiz-duenas F.J."/>
            <person name="Barrasa J.M."/>
            <person name="Sanchez-Garcia M."/>
            <person name="Camarero S."/>
            <person name="Miyauchi S."/>
            <person name="Serrano A."/>
            <person name="Linde D."/>
            <person name="Babiker R."/>
            <person name="Drula E."/>
            <person name="Ayuso-Fernandez I."/>
            <person name="Pacheco R."/>
            <person name="Padilla G."/>
            <person name="Ferreira P."/>
            <person name="Barriuso J."/>
            <person name="Kellner H."/>
            <person name="Castanera R."/>
            <person name="Alfaro M."/>
            <person name="Ramirez L."/>
            <person name="Pisabarro A.G."/>
            <person name="Kuo A."/>
            <person name="Tritt A."/>
            <person name="Lipzen A."/>
            <person name="He G."/>
            <person name="Yan M."/>
            <person name="Ng V."/>
            <person name="Cullen D."/>
            <person name="Martin F."/>
            <person name="Rosso M.-N."/>
            <person name="Henrissat B."/>
            <person name="Hibbett D."/>
            <person name="Martinez A.T."/>
            <person name="Grigoriev I.V."/>
        </authorList>
    </citation>
    <scope>NUCLEOTIDE SEQUENCE</scope>
    <source>
        <strain evidence="14">AH 44721</strain>
    </source>
</reference>
<feature type="region of interest" description="Disordered" evidence="10">
    <location>
        <begin position="247"/>
        <end position="270"/>
    </location>
</feature>
<evidence type="ECO:0000256" key="6">
    <source>
        <dbReference type="ARBA" id="ARBA00022840"/>
    </source>
</evidence>
<dbReference type="PROSITE" id="PS50893">
    <property type="entry name" value="ABC_TRANSPORTER_2"/>
    <property type="match status" value="1"/>
</dbReference>
<feature type="transmembrane region" description="Helical" evidence="11">
    <location>
        <begin position="424"/>
        <end position="443"/>
    </location>
</feature>
<evidence type="ECO:0000256" key="8">
    <source>
        <dbReference type="ARBA" id="ARBA00023136"/>
    </source>
</evidence>
<keyword evidence="8 11" id="KW-0472">Membrane</keyword>
<evidence type="ECO:0000256" key="7">
    <source>
        <dbReference type="ARBA" id="ARBA00022989"/>
    </source>
</evidence>
<dbReference type="GO" id="GO:0000041">
    <property type="term" value="P:transition metal ion transport"/>
    <property type="evidence" value="ECO:0007669"/>
    <property type="project" value="UniProtKB-ARBA"/>
</dbReference>
<evidence type="ECO:0008006" key="16">
    <source>
        <dbReference type="Google" id="ProtNLM"/>
    </source>
</evidence>
<evidence type="ECO:0000256" key="5">
    <source>
        <dbReference type="ARBA" id="ARBA00022792"/>
    </source>
</evidence>
<dbReference type="CDD" id="cd03253">
    <property type="entry name" value="ABCC_ATM1_transporter"/>
    <property type="match status" value="1"/>
</dbReference>
<evidence type="ECO:0000259" key="12">
    <source>
        <dbReference type="PROSITE" id="PS50893"/>
    </source>
</evidence>
<dbReference type="SMART" id="SM00382">
    <property type="entry name" value="AAA"/>
    <property type="match status" value="1"/>
</dbReference>
<evidence type="ECO:0000313" key="15">
    <source>
        <dbReference type="Proteomes" id="UP000724874"/>
    </source>
</evidence>
<dbReference type="InterPro" id="IPR003439">
    <property type="entry name" value="ABC_transporter-like_ATP-bd"/>
</dbReference>
<feature type="compositionally biased region" description="Basic residues" evidence="10">
    <location>
        <begin position="1140"/>
        <end position="1155"/>
    </location>
</feature>
<sequence>MASLLTPTFVARVLSPGIFFLSALSLLFTHPKPPSSPSPITPVVVASAVPRRALILTLLTFISFTYLFDGLSFVVFALVDHEWPRHSGIPVNTIIGLIAFSGLAALGTWKDVHGVDVWSLARIKTATAATLLIDIGLTVLLVLNLRQAEIPSKFSIRSLVHLVFPAFRVLLLCPLLLGLSSPRIAYSSLHTYDNVETSEAEPTVSTFLLPPESSTGRLGTVTAGNAESSKYGTFRVPRSTLQASAPVTRATTPAPSTGPDTKNFFIKRNPKSDSRPEISFEPSWAEIWRRIRRLTPYLWPKKNASLQLLAVLCIFILLIGRIINLAMPLTLGKLISILEGQSSQSPWPYIFGYTGLRFLQGSGGLPAIRDCLWAPVMQYSDREMSQLSFDHLLNLSYAWHTRRKTGEILRVLDRGAAINHTLELVLFSVFPTFIDILVALVAFCIIFQWTLALVIFIVMFAYVAASVVLTQWRTRIRRQMNERDVITRGIHTDCLLNYETVKYFGGEEHEGQRYSEAIRDYQALEYKVIMSLNLLNLVQNFIITSGLLVGSIMVAYDITSSRERQASKFVIFITYLAQLYGPLNQLGYIYRSVNQSLVDTEKLLALLNEPTEVDDKKDAPDLVVHDGEIEFDDVHFSYDGRSPALDGVSFKVPKGASVALVGESGAGKSTILRLLYRFYDLGEGQGRILIDSQDIRDVTQKSLRQAIGVVPQDPVLFNSSIGYNIGYGKFGATSEEIEVAASSAQMHERIMTFPDGYNTKVGERGVRLSGGEKQRVAIARTLLKNPPILLLDEATSALDTSTEKDIQKALQNLVKGRSSLSIAHRLSTIASADIILVLKDGRIVEQGNFKELIERDGLFASMWADQISSNDDPAASIGGHSIKKEVSGYNAEITEESQEVSTASEPTVSTSSDVQPNQEVPDRVDISQSEVIVLDAISPPSVEEEVRPPQDESRDDTSAQDEQTTVEASVIPVQMPSPVKPPSVAFPSSEGDIASPASIVFPISNEEPASLPVAFPTSENQSDKGKSEQSVVQTQTPGVTFSSNVDSPPSRTGTPNPESEPKRKRISSQNFQRLARRISLTTRRQSSSSSIIPGLPGLPGLKRDQSPRVSSDDASRPENTAAGPSNNSPAPSFKGEDKPKSKKKDKKDKSKKGTI</sequence>
<dbReference type="Gene3D" id="1.20.1560.10">
    <property type="entry name" value="ABC transporter type 1, transmembrane domain"/>
    <property type="match status" value="1"/>
</dbReference>
<protein>
    <recommendedName>
        <fullName evidence="16">Mitochondrial half-size ABC transporter</fullName>
    </recommendedName>
</protein>
<feature type="compositionally biased region" description="Polar residues" evidence="10">
    <location>
        <begin position="1028"/>
        <end position="1057"/>
    </location>
</feature>
<dbReference type="PANTHER" id="PTHR24221">
    <property type="entry name" value="ATP-BINDING CASSETTE SUB-FAMILY B"/>
    <property type="match status" value="1"/>
</dbReference>
<proteinExistence type="inferred from homology"/>
<feature type="domain" description="ABC transporter" evidence="12">
    <location>
        <begin position="629"/>
        <end position="865"/>
    </location>
</feature>
<feature type="transmembrane region" description="Helical" evidence="11">
    <location>
        <begin position="304"/>
        <end position="323"/>
    </location>
</feature>
<feature type="region of interest" description="Disordered" evidence="10">
    <location>
        <begin position="893"/>
        <end position="1155"/>
    </location>
</feature>
<feature type="domain" description="ABC transmembrane type-1" evidence="13">
    <location>
        <begin position="311"/>
        <end position="595"/>
    </location>
</feature>
<evidence type="ECO:0000256" key="4">
    <source>
        <dbReference type="ARBA" id="ARBA00022741"/>
    </source>
</evidence>
<feature type="transmembrane region" description="Helical" evidence="11">
    <location>
        <begin position="158"/>
        <end position="179"/>
    </location>
</feature>
<dbReference type="Gene3D" id="3.40.50.300">
    <property type="entry name" value="P-loop containing nucleotide triphosphate hydrolases"/>
    <property type="match status" value="1"/>
</dbReference>
<dbReference type="InterPro" id="IPR011527">
    <property type="entry name" value="ABC1_TM_dom"/>
</dbReference>
<evidence type="ECO:0000256" key="1">
    <source>
        <dbReference type="ARBA" id="ARBA00004141"/>
    </source>
</evidence>
<dbReference type="GO" id="GO:0016020">
    <property type="term" value="C:membrane"/>
    <property type="evidence" value="ECO:0007669"/>
    <property type="project" value="UniProtKB-SubCell"/>
</dbReference>
<feature type="transmembrane region" description="Helical" evidence="11">
    <location>
        <begin position="91"/>
        <end position="109"/>
    </location>
</feature>
<feature type="transmembrane region" description="Helical" evidence="11">
    <location>
        <begin position="534"/>
        <end position="556"/>
    </location>
</feature>
<organism evidence="14 15">
    <name type="scientific">Gymnopilus junonius</name>
    <name type="common">Spectacular rustgill mushroom</name>
    <name type="synonym">Gymnopilus spectabilis subsp. junonius</name>
    <dbReference type="NCBI Taxonomy" id="109634"/>
    <lineage>
        <taxon>Eukaryota</taxon>
        <taxon>Fungi</taxon>
        <taxon>Dikarya</taxon>
        <taxon>Basidiomycota</taxon>
        <taxon>Agaricomycotina</taxon>
        <taxon>Agaricomycetes</taxon>
        <taxon>Agaricomycetidae</taxon>
        <taxon>Agaricales</taxon>
        <taxon>Agaricineae</taxon>
        <taxon>Hymenogastraceae</taxon>
        <taxon>Gymnopilus</taxon>
    </lineage>
</organism>
<keyword evidence="7 11" id="KW-1133">Transmembrane helix</keyword>
<dbReference type="EMBL" id="JADNYJ010000063">
    <property type="protein sequence ID" value="KAF8894942.1"/>
    <property type="molecule type" value="Genomic_DNA"/>
</dbReference>
<keyword evidence="15" id="KW-1185">Reference proteome</keyword>
<keyword evidence="5" id="KW-0496">Mitochondrion</keyword>
<dbReference type="InterPro" id="IPR027417">
    <property type="entry name" value="P-loop_NTPase"/>
</dbReference>
<dbReference type="Pfam" id="PF00005">
    <property type="entry name" value="ABC_tran"/>
    <property type="match status" value="1"/>
</dbReference>
<dbReference type="Proteomes" id="UP000724874">
    <property type="component" value="Unassembled WGS sequence"/>
</dbReference>
<dbReference type="InterPro" id="IPR039421">
    <property type="entry name" value="Type_1_exporter"/>
</dbReference>
<keyword evidence="4" id="KW-0547">Nucleotide-binding</keyword>